<feature type="region of interest" description="Disordered" evidence="1">
    <location>
        <begin position="1"/>
        <end position="43"/>
    </location>
</feature>
<dbReference type="Proteomes" id="UP000230423">
    <property type="component" value="Unassembled WGS sequence"/>
</dbReference>
<proteinExistence type="predicted"/>
<dbReference type="GO" id="GO:0005737">
    <property type="term" value="C:cytoplasm"/>
    <property type="evidence" value="ECO:0007669"/>
    <property type="project" value="TreeGrafter"/>
</dbReference>
<keyword evidence="3" id="KW-1185">Reference proteome</keyword>
<name>A0A2G9TYY7_TELCI</name>
<reference evidence="2 3" key="1">
    <citation type="submission" date="2015-09" db="EMBL/GenBank/DDBJ databases">
        <title>Draft genome of the parasitic nematode Teladorsagia circumcincta isolate WARC Sus (inbred).</title>
        <authorList>
            <person name="Mitreva M."/>
        </authorList>
    </citation>
    <scope>NUCLEOTIDE SEQUENCE [LARGE SCALE GENOMIC DNA]</scope>
    <source>
        <strain evidence="2 3">S</strain>
    </source>
</reference>
<evidence type="ECO:0000313" key="2">
    <source>
        <dbReference type="EMBL" id="PIO62662.1"/>
    </source>
</evidence>
<dbReference type="PANTHER" id="PTHR13410">
    <property type="entry name" value="PROTEIN PBDC1"/>
    <property type="match status" value="1"/>
</dbReference>
<feature type="non-terminal residue" evidence="2">
    <location>
        <position position="1"/>
    </location>
</feature>
<gene>
    <name evidence="2" type="ORF">TELCIR_15769</name>
</gene>
<dbReference type="InterPro" id="IPR008476">
    <property type="entry name" value="PBDC1_metazoa/fungi"/>
</dbReference>
<accession>A0A2G9TYY7</accession>
<protein>
    <submittedName>
        <fullName evidence="2">Uncharacterized protein</fullName>
    </submittedName>
</protein>
<organism evidence="2 3">
    <name type="scientific">Teladorsagia circumcincta</name>
    <name type="common">Brown stomach worm</name>
    <name type="synonym">Ostertagia circumcincta</name>
    <dbReference type="NCBI Taxonomy" id="45464"/>
    <lineage>
        <taxon>Eukaryota</taxon>
        <taxon>Metazoa</taxon>
        <taxon>Ecdysozoa</taxon>
        <taxon>Nematoda</taxon>
        <taxon>Chromadorea</taxon>
        <taxon>Rhabditida</taxon>
        <taxon>Rhabditina</taxon>
        <taxon>Rhabditomorpha</taxon>
        <taxon>Strongyloidea</taxon>
        <taxon>Trichostrongylidae</taxon>
        <taxon>Teladorsagia</taxon>
    </lineage>
</organism>
<evidence type="ECO:0000256" key="1">
    <source>
        <dbReference type="SAM" id="MobiDB-lite"/>
    </source>
</evidence>
<dbReference type="PANTHER" id="PTHR13410:SF9">
    <property type="entry name" value="PROTEIN PBDC1"/>
    <property type="match status" value="1"/>
</dbReference>
<feature type="compositionally biased region" description="Low complexity" evidence="1">
    <location>
        <begin position="1"/>
        <end position="35"/>
    </location>
</feature>
<dbReference type="AlphaFoldDB" id="A0A2G9TYY7"/>
<dbReference type="OrthoDB" id="5873702at2759"/>
<dbReference type="EMBL" id="KZ351814">
    <property type="protein sequence ID" value="PIO62662.1"/>
    <property type="molecule type" value="Genomic_DNA"/>
</dbReference>
<evidence type="ECO:0000313" key="3">
    <source>
        <dbReference type="Proteomes" id="UP000230423"/>
    </source>
</evidence>
<sequence length="234" mass="23890">TAPTTTTPSLGLGGTTQTSGFGTTPGIGATTAGTTAEKENLRDGIVPKPIREVAIQLREKLKENRKLAEEFTANSSDMTIKVKEQIKEDAKSVMTADGSLYIQRETIGRKADGSLSFNKLRGNDFVPSQSSIAELGKQLKPAAATAAPSGTGTGLFGSTTGGSLFGSSSTAAKPFSFASTSTGGTSLFPSLTTSSAGPLFSSLTSTSTTAPKPTLSFGSTITNNSSGLLFSSKK</sequence>